<dbReference type="PANTHER" id="PTHR34387">
    <property type="entry name" value="SLR1258 PROTEIN"/>
    <property type="match status" value="1"/>
</dbReference>
<accession>A0A562JBN1</accession>
<keyword evidence="2" id="KW-1185">Reference proteome</keyword>
<evidence type="ECO:0000313" key="1">
    <source>
        <dbReference type="EMBL" id="TWH80567.1"/>
    </source>
</evidence>
<dbReference type="RefSeq" id="WP_145082531.1">
    <property type="nucleotide sequence ID" value="NZ_DAMBUX010000003.1"/>
</dbReference>
<protein>
    <submittedName>
        <fullName evidence="1">Uncharacterized protein</fullName>
    </submittedName>
</protein>
<dbReference type="InterPro" id="IPR052022">
    <property type="entry name" value="26kDa_periplasmic_antigen"/>
</dbReference>
<dbReference type="PANTHER" id="PTHR34387:SF1">
    <property type="entry name" value="PERIPLASMIC IMMUNOGENIC PROTEIN"/>
    <property type="match status" value="1"/>
</dbReference>
<comment type="caution">
    <text evidence="1">The sequence shown here is derived from an EMBL/GenBank/DDBJ whole genome shotgun (WGS) entry which is preliminary data.</text>
</comment>
<dbReference type="OrthoDB" id="9785192at2"/>
<dbReference type="Proteomes" id="UP000315343">
    <property type="component" value="Unassembled WGS sequence"/>
</dbReference>
<organism evidence="1 2">
    <name type="scientific">Sedimentibacter saalensis</name>
    <dbReference type="NCBI Taxonomy" id="130788"/>
    <lineage>
        <taxon>Bacteria</taxon>
        <taxon>Bacillati</taxon>
        <taxon>Bacillota</taxon>
        <taxon>Tissierellia</taxon>
        <taxon>Sedimentibacter</taxon>
    </lineage>
</organism>
<reference evidence="1 2" key="1">
    <citation type="submission" date="2019-07" db="EMBL/GenBank/DDBJ databases">
        <title>Genomic Encyclopedia of Type Strains, Phase I: the one thousand microbial genomes (KMG-I) project.</title>
        <authorList>
            <person name="Kyrpides N."/>
        </authorList>
    </citation>
    <scope>NUCLEOTIDE SEQUENCE [LARGE SCALE GENOMIC DNA]</scope>
    <source>
        <strain evidence="1 2">DSM 13558</strain>
    </source>
</reference>
<dbReference type="Gene3D" id="3.30.70.2970">
    <property type="entry name" value="Protein of unknown function (DUF541), domain 2"/>
    <property type="match status" value="1"/>
</dbReference>
<proteinExistence type="predicted"/>
<name>A0A562JBN1_9FIRM</name>
<dbReference type="InterPro" id="IPR007497">
    <property type="entry name" value="SIMPL/DUF541"/>
</dbReference>
<dbReference type="GO" id="GO:0006974">
    <property type="term" value="P:DNA damage response"/>
    <property type="evidence" value="ECO:0007669"/>
    <property type="project" value="TreeGrafter"/>
</dbReference>
<dbReference type="AlphaFoldDB" id="A0A562JBN1"/>
<dbReference type="Gene3D" id="3.30.110.170">
    <property type="entry name" value="Protein of unknown function (DUF541), domain 1"/>
    <property type="match status" value="1"/>
</dbReference>
<dbReference type="EMBL" id="VLKH01000004">
    <property type="protein sequence ID" value="TWH80567.1"/>
    <property type="molecule type" value="Genomic_DNA"/>
</dbReference>
<gene>
    <name evidence="1" type="ORF">LY60_01829</name>
</gene>
<sequence length="208" mass="23170">MSRNYMDNLSQQKTMILAGQGRVYTAPDTAVIRLGVQTTGNNLLQIQASNASTMQSILQMLQRMGISDVKTYQYSIDKIYDYEEGRQIDRGYSVRNILEIRTNNIDMAGSIIDSSVNAGANVVELITFDVSNREMYYQQALNMAVMNAFEKAKSISMNLGTGKNPIIVHITENSSFPIEPYRRELAASTPVVPGSLIIEAFVTAEFTF</sequence>
<evidence type="ECO:0000313" key="2">
    <source>
        <dbReference type="Proteomes" id="UP000315343"/>
    </source>
</evidence>
<dbReference type="Pfam" id="PF04402">
    <property type="entry name" value="SIMPL"/>
    <property type="match status" value="1"/>
</dbReference>